<keyword evidence="6" id="KW-0472">Membrane</keyword>
<name>A0A7X4HEH1_9BURK</name>
<evidence type="ECO:0000256" key="4">
    <source>
        <dbReference type="ARBA" id="ARBA00022452"/>
    </source>
</evidence>
<dbReference type="Gene3D" id="1.20.1600.10">
    <property type="entry name" value="Outer membrane efflux proteins (OEP)"/>
    <property type="match status" value="1"/>
</dbReference>
<evidence type="ECO:0000256" key="8">
    <source>
        <dbReference type="SAM" id="SignalP"/>
    </source>
</evidence>
<sequence length="446" mass="48810">MRHFLRSKRGLLVQAVGAALLAHSSGASALGLMQAYEAALKNDSVYRAAYYAKEAGKENRVLGRSGLLPSISASYNGSKAKSEITSNGHSVNQDYISRSSSVQVRQTLVNFDALARYKQGVLQTEYSEAVFLSESQQAAMRVVGAYIEVLFKQDQLALAKSERDTYVERMKVNDRMLEKGEGTRTDMLETRARLDVAEAAVLEAEDNLAATRLGLQAIVGADVNLGELDPLTPAFHRPPEDKLGLEGWQRLVMESNNEVRARKLGVEIGQQEINKQRSGHFPRLDAVASYGKSDSDTINTINQSSTTRSIGFQLTVPIYAGGAVSASTRQAVANREKAKADLQTEIDKAMLELNKDYDSLVSSVKKIEALMKAVDSGKLLVQATEQSIKGGVRINLDLLDAQRQLSATVRDLAQARYTYILSYLKLRAASGTLSSSDVREMAGYFR</sequence>
<keyword evidence="5" id="KW-0812">Transmembrane</keyword>
<evidence type="ECO:0000256" key="1">
    <source>
        <dbReference type="ARBA" id="ARBA00004442"/>
    </source>
</evidence>
<dbReference type="InterPro" id="IPR010130">
    <property type="entry name" value="T1SS_OMP_TolC"/>
</dbReference>
<organism evidence="9 10">
    <name type="scientific">Pseudoduganella aquatica</name>
    <dbReference type="NCBI Taxonomy" id="2660641"/>
    <lineage>
        <taxon>Bacteria</taxon>
        <taxon>Pseudomonadati</taxon>
        <taxon>Pseudomonadota</taxon>
        <taxon>Betaproteobacteria</taxon>
        <taxon>Burkholderiales</taxon>
        <taxon>Oxalobacteraceae</taxon>
        <taxon>Telluria group</taxon>
        <taxon>Pseudoduganella</taxon>
    </lineage>
</organism>
<keyword evidence="8" id="KW-0732">Signal</keyword>
<dbReference type="AlphaFoldDB" id="A0A7X4HEH1"/>
<dbReference type="Proteomes" id="UP000450676">
    <property type="component" value="Unassembled WGS sequence"/>
</dbReference>
<dbReference type="RefSeq" id="WP_161074051.1">
    <property type="nucleotide sequence ID" value="NZ_WWCU01000027.1"/>
</dbReference>
<comment type="caution">
    <text evidence="9">The sequence shown here is derived from an EMBL/GenBank/DDBJ whole genome shotgun (WGS) entry which is preliminary data.</text>
</comment>
<keyword evidence="7" id="KW-0998">Cell outer membrane</keyword>
<evidence type="ECO:0000256" key="5">
    <source>
        <dbReference type="ARBA" id="ARBA00022692"/>
    </source>
</evidence>
<dbReference type="InterPro" id="IPR003423">
    <property type="entry name" value="OMP_efflux"/>
</dbReference>
<proteinExistence type="inferred from homology"/>
<dbReference type="NCBIfam" id="TIGR01844">
    <property type="entry name" value="type_I_sec_TolC"/>
    <property type="match status" value="1"/>
</dbReference>
<evidence type="ECO:0000256" key="3">
    <source>
        <dbReference type="ARBA" id="ARBA00022448"/>
    </source>
</evidence>
<evidence type="ECO:0000256" key="6">
    <source>
        <dbReference type="ARBA" id="ARBA00023136"/>
    </source>
</evidence>
<dbReference type="GO" id="GO:0009279">
    <property type="term" value="C:cell outer membrane"/>
    <property type="evidence" value="ECO:0007669"/>
    <property type="project" value="UniProtKB-SubCell"/>
</dbReference>
<evidence type="ECO:0000313" key="10">
    <source>
        <dbReference type="Proteomes" id="UP000450676"/>
    </source>
</evidence>
<dbReference type="EMBL" id="WWCU01000027">
    <property type="protein sequence ID" value="MYN09751.1"/>
    <property type="molecule type" value="Genomic_DNA"/>
</dbReference>
<comment type="subcellular location">
    <subcellularLocation>
        <location evidence="1">Cell outer membrane</location>
    </subcellularLocation>
</comment>
<dbReference type="GO" id="GO:0015288">
    <property type="term" value="F:porin activity"/>
    <property type="evidence" value="ECO:0007669"/>
    <property type="project" value="TreeGrafter"/>
</dbReference>
<feature type="signal peptide" evidence="8">
    <location>
        <begin position="1"/>
        <end position="29"/>
    </location>
</feature>
<keyword evidence="4" id="KW-1134">Transmembrane beta strand</keyword>
<dbReference type="Pfam" id="PF02321">
    <property type="entry name" value="OEP"/>
    <property type="match status" value="2"/>
</dbReference>
<keyword evidence="10" id="KW-1185">Reference proteome</keyword>
<keyword evidence="3" id="KW-0813">Transport</keyword>
<evidence type="ECO:0000256" key="2">
    <source>
        <dbReference type="ARBA" id="ARBA00007613"/>
    </source>
</evidence>
<evidence type="ECO:0000256" key="7">
    <source>
        <dbReference type="ARBA" id="ARBA00023237"/>
    </source>
</evidence>
<gene>
    <name evidence="9" type="ORF">GTP77_20725</name>
</gene>
<protein>
    <submittedName>
        <fullName evidence="9">TolC family outer membrane protein</fullName>
    </submittedName>
</protein>
<dbReference type="PANTHER" id="PTHR30026">
    <property type="entry name" value="OUTER MEMBRANE PROTEIN TOLC"/>
    <property type="match status" value="1"/>
</dbReference>
<reference evidence="9 10" key="1">
    <citation type="submission" date="2019-12" db="EMBL/GenBank/DDBJ databases">
        <title>Novel species isolated from a subtropical stream in China.</title>
        <authorList>
            <person name="Lu H."/>
        </authorList>
    </citation>
    <scope>NUCLEOTIDE SEQUENCE [LARGE SCALE GENOMIC DNA]</scope>
    <source>
        <strain evidence="9 10">FT127W</strain>
    </source>
</reference>
<comment type="similarity">
    <text evidence="2">Belongs to the outer membrane factor (OMF) (TC 1.B.17) family.</text>
</comment>
<evidence type="ECO:0000313" key="9">
    <source>
        <dbReference type="EMBL" id="MYN09751.1"/>
    </source>
</evidence>
<accession>A0A7X4HEH1</accession>
<dbReference type="GO" id="GO:1990281">
    <property type="term" value="C:efflux pump complex"/>
    <property type="evidence" value="ECO:0007669"/>
    <property type="project" value="TreeGrafter"/>
</dbReference>
<dbReference type="GO" id="GO:0015562">
    <property type="term" value="F:efflux transmembrane transporter activity"/>
    <property type="evidence" value="ECO:0007669"/>
    <property type="project" value="InterPro"/>
</dbReference>
<feature type="chain" id="PRO_5031350352" evidence="8">
    <location>
        <begin position="30"/>
        <end position="446"/>
    </location>
</feature>
<dbReference type="SUPFAM" id="SSF56954">
    <property type="entry name" value="Outer membrane efflux proteins (OEP)"/>
    <property type="match status" value="1"/>
</dbReference>
<dbReference type="PANTHER" id="PTHR30026:SF20">
    <property type="entry name" value="OUTER MEMBRANE PROTEIN TOLC"/>
    <property type="match status" value="1"/>
</dbReference>
<dbReference type="InterPro" id="IPR051906">
    <property type="entry name" value="TolC-like"/>
</dbReference>